<protein>
    <submittedName>
        <fullName evidence="2">Uncharacterized protein</fullName>
    </submittedName>
</protein>
<reference evidence="2 3" key="1">
    <citation type="journal article" name="Sci. Rep.">
        <title>Genome-scale phylogenetic analyses confirm Olpidium as the closest living zoosporic fungus to the non-flagellated, terrestrial fungi.</title>
        <authorList>
            <person name="Chang Y."/>
            <person name="Rochon D."/>
            <person name="Sekimoto S."/>
            <person name="Wang Y."/>
            <person name="Chovatia M."/>
            <person name="Sandor L."/>
            <person name="Salamov A."/>
            <person name="Grigoriev I.V."/>
            <person name="Stajich J.E."/>
            <person name="Spatafora J.W."/>
        </authorList>
    </citation>
    <scope>NUCLEOTIDE SEQUENCE [LARGE SCALE GENOMIC DNA]</scope>
    <source>
        <strain evidence="2">S191</strain>
    </source>
</reference>
<accession>A0A8H8DJR1</accession>
<dbReference type="OrthoDB" id="5568181at2759"/>
<sequence>MNIDVEATLNVTELLQLQETMNFFLQVVDPAMPYVVPWCLLDKFNVLVAKYIALHEAAVAPALQQLHVHPGGPPETTEQAHNLGILLRTKLIPELESAERNLRDEIRKGNAANRAAAGDEGGGAWAGAAASWGRGEEETREDAVVERALREANVGTRIADALITLRNSMIQQHDSLCSMAEESLDRHRDALEAADVDEAAERDGAGAG</sequence>
<organism evidence="2 3">
    <name type="scientific">Olpidium bornovanus</name>
    <dbReference type="NCBI Taxonomy" id="278681"/>
    <lineage>
        <taxon>Eukaryota</taxon>
        <taxon>Fungi</taxon>
        <taxon>Fungi incertae sedis</taxon>
        <taxon>Olpidiomycota</taxon>
        <taxon>Olpidiomycotina</taxon>
        <taxon>Olpidiomycetes</taxon>
        <taxon>Olpidiales</taxon>
        <taxon>Olpidiaceae</taxon>
        <taxon>Olpidium</taxon>
    </lineage>
</organism>
<feature type="region of interest" description="Disordered" evidence="1">
    <location>
        <begin position="113"/>
        <end position="138"/>
    </location>
</feature>
<evidence type="ECO:0000313" key="3">
    <source>
        <dbReference type="Proteomes" id="UP000673691"/>
    </source>
</evidence>
<feature type="non-terminal residue" evidence="2">
    <location>
        <position position="208"/>
    </location>
</feature>
<evidence type="ECO:0000256" key="1">
    <source>
        <dbReference type="SAM" id="MobiDB-lite"/>
    </source>
</evidence>
<keyword evidence="3" id="KW-1185">Reference proteome</keyword>
<name>A0A8H8DJR1_9FUNG</name>
<dbReference type="EMBL" id="JAEFCI010004216">
    <property type="protein sequence ID" value="KAG5461094.1"/>
    <property type="molecule type" value="Genomic_DNA"/>
</dbReference>
<dbReference type="Proteomes" id="UP000673691">
    <property type="component" value="Unassembled WGS sequence"/>
</dbReference>
<comment type="caution">
    <text evidence="2">The sequence shown here is derived from an EMBL/GenBank/DDBJ whole genome shotgun (WGS) entry which is preliminary data.</text>
</comment>
<evidence type="ECO:0000313" key="2">
    <source>
        <dbReference type="EMBL" id="KAG5461094.1"/>
    </source>
</evidence>
<dbReference type="AlphaFoldDB" id="A0A8H8DJR1"/>
<gene>
    <name evidence="2" type="ORF">BJ554DRAFT_6766</name>
</gene>
<proteinExistence type="predicted"/>